<evidence type="ECO:0000256" key="6">
    <source>
        <dbReference type="ARBA" id="ARBA00023002"/>
    </source>
</evidence>
<dbReference type="EMBL" id="NIDE01000001">
    <property type="protein sequence ID" value="OWK47089.1"/>
    <property type="molecule type" value="Genomic_DNA"/>
</dbReference>
<dbReference type="EC" id="1.5.1.3" evidence="3"/>
<dbReference type="GO" id="GO:0050661">
    <property type="term" value="F:NADP binding"/>
    <property type="evidence" value="ECO:0007669"/>
    <property type="project" value="InterPro"/>
</dbReference>
<dbReference type="InterPro" id="IPR017925">
    <property type="entry name" value="DHFR_CS"/>
</dbReference>
<dbReference type="SUPFAM" id="SSF53597">
    <property type="entry name" value="Dihydrofolate reductase-like"/>
    <property type="match status" value="1"/>
</dbReference>
<evidence type="ECO:0000256" key="1">
    <source>
        <dbReference type="ARBA" id="ARBA00004903"/>
    </source>
</evidence>
<gene>
    <name evidence="10" type="ORF">FRUB_00788</name>
</gene>
<dbReference type="GO" id="GO:0006730">
    <property type="term" value="P:one-carbon metabolic process"/>
    <property type="evidence" value="ECO:0007669"/>
    <property type="project" value="UniProtKB-KW"/>
</dbReference>
<evidence type="ECO:0000256" key="2">
    <source>
        <dbReference type="ARBA" id="ARBA00009539"/>
    </source>
</evidence>
<keyword evidence="6" id="KW-0560">Oxidoreductase</keyword>
<dbReference type="Pfam" id="PF00186">
    <property type="entry name" value="DHFR_1"/>
    <property type="match status" value="1"/>
</dbReference>
<accession>A0A225ECM6</accession>
<dbReference type="InterPro" id="IPR001796">
    <property type="entry name" value="DHFR_dom"/>
</dbReference>
<dbReference type="PANTHER" id="PTHR48069:SF3">
    <property type="entry name" value="DIHYDROFOLATE REDUCTASE"/>
    <property type="match status" value="1"/>
</dbReference>
<evidence type="ECO:0000313" key="11">
    <source>
        <dbReference type="Proteomes" id="UP000214646"/>
    </source>
</evidence>
<dbReference type="CDD" id="cd00209">
    <property type="entry name" value="DHFR"/>
    <property type="match status" value="1"/>
</dbReference>
<evidence type="ECO:0000313" key="10">
    <source>
        <dbReference type="EMBL" id="OWK47089.1"/>
    </source>
</evidence>
<name>A0A225ECM6_9BACT</name>
<dbReference type="Proteomes" id="UP000214646">
    <property type="component" value="Unassembled WGS sequence"/>
</dbReference>
<dbReference type="PRINTS" id="PR00070">
    <property type="entry name" value="DHFR"/>
</dbReference>
<comment type="similarity">
    <text evidence="2 8">Belongs to the dihydrofolate reductase family.</text>
</comment>
<reference evidence="11" key="1">
    <citation type="submission" date="2017-06" db="EMBL/GenBank/DDBJ databases">
        <title>Genome analysis of Fimbriiglobus ruber SP5, the first member of the order Planctomycetales with confirmed chitinolytic capability.</title>
        <authorList>
            <person name="Ravin N.V."/>
            <person name="Rakitin A.L."/>
            <person name="Ivanova A.A."/>
            <person name="Beletsky A.V."/>
            <person name="Kulichevskaya I.S."/>
            <person name="Mardanov A.V."/>
            <person name="Dedysh S.N."/>
        </authorList>
    </citation>
    <scope>NUCLEOTIDE SEQUENCE [LARGE SCALE GENOMIC DNA]</scope>
    <source>
        <strain evidence="11">SP5</strain>
    </source>
</reference>
<proteinExistence type="inferred from homology"/>
<dbReference type="PROSITE" id="PS00075">
    <property type="entry name" value="DHFR_1"/>
    <property type="match status" value="1"/>
</dbReference>
<evidence type="ECO:0000256" key="4">
    <source>
        <dbReference type="ARBA" id="ARBA00022563"/>
    </source>
</evidence>
<organism evidence="10 11">
    <name type="scientific">Fimbriiglobus ruber</name>
    <dbReference type="NCBI Taxonomy" id="1908690"/>
    <lineage>
        <taxon>Bacteria</taxon>
        <taxon>Pseudomonadati</taxon>
        <taxon>Planctomycetota</taxon>
        <taxon>Planctomycetia</taxon>
        <taxon>Gemmatales</taxon>
        <taxon>Gemmataceae</taxon>
        <taxon>Fimbriiglobus</taxon>
    </lineage>
</organism>
<evidence type="ECO:0000256" key="8">
    <source>
        <dbReference type="RuleBase" id="RU004474"/>
    </source>
</evidence>
<comment type="pathway">
    <text evidence="1">Cofactor biosynthesis; tetrahydrofolate biosynthesis; 5,6,7,8-tetrahydrofolate from 7,8-dihydrofolate: step 1/1.</text>
</comment>
<dbReference type="AlphaFoldDB" id="A0A225ECM6"/>
<keyword evidence="4" id="KW-0554">One-carbon metabolism</keyword>
<evidence type="ECO:0000256" key="5">
    <source>
        <dbReference type="ARBA" id="ARBA00022857"/>
    </source>
</evidence>
<sequence>MNESAIFDAGRIDPALRVSLIVASDRTGLIGTDTGLPWHLPGDLRRFRAVTMGKPIVMGRKTRDSIGRALPGRFNIVLTHNPDYRADDTCVVNTPAAAITQAVEELKRTGGNEVMVIGGAEIYRVFFPRADRVYLTLVDGEFAGTTRFPTEKFAHYPFTATSETVFPADEKNAHACRILILDRTESGPAWTWESIQNGTT</sequence>
<comment type="caution">
    <text evidence="10">The sequence shown here is derived from an EMBL/GenBank/DDBJ whole genome shotgun (WGS) entry which is preliminary data.</text>
</comment>
<dbReference type="GO" id="GO:0005829">
    <property type="term" value="C:cytosol"/>
    <property type="evidence" value="ECO:0007669"/>
    <property type="project" value="TreeGrafter"/>
</dbReference>
<comment type="function">
    <text evidence="7">Key enzyme in folate metabolism. Catalyzes an essential reaction for de novo glycine and purine synthesis, and for DNA precursor synthesis.</text>
</comment>
<evidence type="ECO:0000256" key="7">
    <source>
        <dbReference type="ARBA" id="ARBA00025067"/>
    </source>
</evidence>
<keyword evidence="11" id="KW-1185">Reference proteome</keyword>
<feature type="domain" description="DHFR" evidence="9">
    <location>
        <begin position="17"/>
        <end position="183"/>
    </location>
</feature>
<dbReference type="PIRSF" id="PIRSF000194">
    <property type="entry name" value="DHFR"/>
    <property type="match status" value="1"/>
</dbReference>
<dbReference type="GO" id="GO:0046655">
    <property type="term" value="P:folic acid metabolic process"/>
    <property type="evidence" value="ECO:0007669"/>
    <property type="project" value="TreeGrafter"/>
</dbReference>
<evidence type="ECO:0000259" key="9">
    <source>
        <dbReference type="PROSITE" id="PS51330"/>
    </source>
</evidence>
<dbReference type="GO" id="GO:0046452">
    <property type="term" value="P:dihydrofolate metabolic process"/>
    <property type="evidence" value="ECO:0007669"/>
    <property type="project" value="TreeGrafter"/>
</dbReference>
<protein>
    <recommendedName>
        <fullName evidence="3">dihydrofolate reductase</fullName>
        <ecNumber evidence="3">1.5.1.3</ecNumber>
    </recommendedName>
</protein>
<dbReference type="InterPro" id="IPR012259">
    <property type="entry name" value="DHFR"/>
</dbReference>
<dbReference type="GO" id="GO:0046654">
    <property type="term" value="P:tetrahydrofolate biosynthetic process"/>
    <property type="evidence" value="ECO:0007669"/>
    <property type="project" value="UniProtKB-UniPathway"/>
</dbReference>
<dbReference type="PROSITE" id="PS51330">
    <property type="entry name" value="DHFR_2"/>
    <property type="match status" value="1"/>
</dbReference>
<dbReference type="PANTHER" id="PTHR48069">
    <property type="entry name" value="DIHYDROFOLATE REDUCTASE"/>
    <property type="match status" value="1"/>
</dbReference>
<keyword evidence="5" id="KW-0521">NADP</keyword>
<dbReference type="Gene3D" id="3.40.430.10">
    <property type="entry name" value="Dihydrofolate Reductase, subunit A"/>
    <property type="match status" value="1"/>
</dbReference>
<dbReference type="GO" id="GO:0004146">
    <property type="term" value="F:dihydrofolate reductase activity"/>
    <property type="evidence" value="ECO:0007669"/>
    <property type="project" value="UniProtKB-EC"/>
</dbReference>
<evidence type="ECO:0000256" key="3">
    <source>
        <dbReference type="ARBA" id="ARBA00012856"/>
    </source>
</evidence>
<dbReference type="InterPro" id="IPR024072">
    <property type="entry name" value="DHFR-like_dom_sf"/>
</dbReference>
<dbReference type="UniPathway" id="UPA00077">
    <property type="reaction ID" value="UER00158"/>
</dbReference>